<evidence type="ECO:0000313" key="2">
    <source>
        <dbReference type="Proteomes" id="UP001150581"/>
    </source>
</evidence>
<dbReference type="EMBL" id="JANBPG010001008">
    <property type="protein sequence ID" value="KAJ1892354.1"/>
    <property type="molecule type" value="Genomic_DNA"/>
</dbReference>
<reference evidence="1" key="1">
    <citation type="submission" date="2022-07" db="EMBL/GenBank/DDBJ databases">
        <title>Phylogenomic reconstructions and comparative analyses of Kickxellomycotina fungi.</title>
        <authorList>
            <person name="Reynolds N.K."/>
            <person name="Stajich J.E."/>
            <person name="Barry K."/>
            <person name="Grigoriev I.V."/>
            <person name="Crous P."/>
            <person name="Smith M.E."/>
        </authorList>
    </citation>
    <scope>NUCLEOTIDE SEQUENCE</scope>
    <source>
        <strain evidence="1">Benny 63K</strain>
    </source>
</reference>
<proteinExistence type="predicted"/>
<organism evidence="1 2">
    <name type="scientific">Kickxella alabastrina</name>
    <dbReference type="NCBI Taxonomy" id="61397"/>
    <lineage>
        <taxon>Eukaryota</taxon>
        <taxon>Fungi</taxon>
        <taxon>Fungi incertae sedis</taxon>
        <taxon>Zoopagomycota</taxon>
        <taxon>Kickxellomycotina</taxon>
        <taxon>Kickxellomycetes</taxon>
        <taxon>Kickxellales</taxon>
        <taxon>Kickxellaceae</taxon>
        <taxon>Kickxella</taxon>
    </lineage>
</organism>
<gene>
    <name evidence="1" type="ORF">LPJ66_006393</name>
</gene>
<accession>A0ACC1IFK2</accession>
<evidence type="ECO:0000313" key="1">
    <source>
        <dbReference type="EMBL" id="KAJ1892354.1"/>
    </source>
</evidence>
<dbReference type="Proteomes" id="UP001150581">
    <property type="component" value="Unassembled WGS sequence"/>
</dbReference>
<protein>
    <submittedName>
        <fullName evidence="1">Uncharacterized protein</fullName>
    </submittedName>
</protein>
<keyword evidence="2" id="KW-1185">Reference proteome</keyword>
<sequence>MTTSNTVATLPEELYILVFKQLPGFRDVCECSRVCRRWRVFADSDPVWGALLRQNLVNTSDDDLRNYIDDSHARLPKNKRIFATWYQRYRGFTDSYTRMRRAVQKLEIWAHDHSPQLLRSLSPGLGWMGSESVPVRELLRVVSDSPAMRDFLMAYHMHDGQRRQERFLDFGLFGSYLCYGEFCSLSWLSSRMLQVVAMGQFKILVFAWCNTTRNYLGILVDCPASCTQQILHHVVQLQPQSFRFVDKGLFGDFFSEYVDALADGHHDIDNGVICMMPNRGPNTSTSVSHGIRTTVSVMFCSDETSRFRVYRYQVTFEIVDPEELGFDSVQLKDRHWLVHYSDEQLAQSGGPGVIGQLPVLSRESPYYRYCSRMQDEEGGPAVVAFEGHFTMVPGTLEEPLGQDMILFVPYVEVPMPLEVL</sequence>
<name>A0ACC1IFK2_9FUNG</name>
<comment type="caution">
    <text evidence="1">The sequence shown here is derived from an EMBL/GenBank/DDBJ whole genome shotgun (WGS) entry which is preliminary data.</text>
</comment>